<reference evidence="8 9" key="1">
    <citation type="submission" date="2017-09" db="EMBL/GenBank/DDBJ databases">
        <title>WGS assembly of Aquilegia coerulea Goldsmith.</title>
        <authorList>
            <person name="Hodges S."/>
            <person name="Kramer E."/>
            <person name="Nordborg M."/>
            <person name="Tomkins J."/>
            <person name="Borevitz J."/>
            <person name="Derieg N."/>
            <person name="Yan J."/>
            <person name="Mihaltcheva S."/>
            <person name="Hayes R.D."/>
            <person name="Rokhsar D."/>
        </authorList>
    </citation>
    <scope>NUCLEOTIDE SEQUENCE [LARGE SCALE GENOMIC DNA]</scope>
    <source>
        <strain evidence="9">cv. Goldsmith</strain>
    </source>
</reference>
<evidence type="ECO:0000313" key="9">
    <source>
        <dbReference type="Proteomes" id="UP000230069"/>
    </source>
</evidence>
<evidence type="ECO:0000313" key="8">
    <source>
        <dbReference type="EMBL" id="PIA59297.1"/>
    </source>
</evidence>
<dbReference type="GO" id="GO:0005634">
    <property type="term" value="C:nucleus"/>
    <property type="evidence" value="ECO:0007669"/>
    <property type="project" value="UniProtKB-SubCell"/>
</dbReference>
<sequence>MEEIPPDFLKHIQKEESVMAVLKCPSGSRWDVKLSKRENGTFIQDGWQNFLRDHSLGNYEVLVFRYNGDMCFDVQIFDKTGSEKLNGIYIETHQEPGMTRKENEESKPQKTLVEPSCKSDGQPRELVKISGKRQYRPPPKCVGSTRNYQPRACKIVRELVGSYFSCIHTINYNYRQPFPQPVQ</sequence>
<dbReference type="InterPro" id="IPR003340">
    <property type="entry name" value="B3_DNA-bd"/>
</dbReference>
<gene>
    <name evidence="8" type="ORF">AQUCO_00400295v1</name>
</gene>
<dbReference type="SUPFAM" id="SSF101936">
    <property type="entry name" value="DNA-binding pseudobarrel domain"/>
    <property type="match status" value="1"/>
</dbReference>
<keyword evidence="4" id="KW-0804">Transcription</keyword>
<dbReference type="PANTHER" id="PTHR31920">
    <property type="entry name" value="B3 DOMAIN-CONTAINING"/>
    <property type="match status" value="1"/>
</dbReference>
<feature type="domain" description="TF-B3" evidence="7">
    <location>
        <begin position="1"/>
        <end position="80"/>
    </location>
</feature>
<dbReference type="Pfam" id="PF02362">
    <property type="entry name" value="B3"/>
    <property type="match status" value="1"/>
</dbReference>
<dbReference type="EMBL" id="KZ305021">
    <property type="protein sequence ID" value="PIA59297.1"/>
    <property type="molecule type" value="Genomic_DNA"/>
</dbReference>
<evidence type="ECO:0000256" key="6">
    <source>
        <dbReference type="SAM" id="MobiDB-lite"/>
    </source>
</evidence>
<keyword evidence="3" id="KW-0238">DNA-binding</keyword>
<evidence type="ECO:0000256" key="3">
    <source>
        <dbReference type="ARBA" id="ARBA00023125"/>
    </source>
</evidence>
<dbReference type="PROSITE" id="PS50863">
    <property type="entry name" value="B3"/>
    <property type="match status" value="1"/>
</dbReference>
<evidence type="ECO:0000256" key="2">
    <source>
        <dbReference type="ARBA" id="ARBA00023015"/>
    </source>
</evidence>
<dbReference type="AlphaFoldDB" id="A0A2G5EUH5"/>
<dbReference type="OrthoDB" id="1666376at2759"/>
<protein>
    <recommendedName>
        <fullName evidence="7">TF-B3 domain-containing protein</fullName>
    </recommendedName>
</protein>
<dbReference type="InterPro" id="IPR015300">
    <property type="entry name" value="DNA-bd_pseudobarrel_sf"/>
</dbReference>
<proteinExistence type="predicted"/>
<evidence type="ECO:0000259" key="7">
    <source>
        <dbReference type="PROSITE" id="PS50863"/>
    </source>
</evidence>
<evidence type="ECO:0000256" key="5">
    <source>
        <dbReference type="ARBA" id="ARBA00023242"/>
    </source>
</evidence>
<evidence type="ECO:0000256" key="4">
    <source>
        <dbReference type="ARBA" id="ARBA00023163"/>
    </source>
</evidence>
<dbReference type="GO" id="GO:0003677">
    <property type="term" value="F:DNA binding"/>
    <property type="evidence" value="ECO:0007669"/>
    <property type="project" value="UniProtKB-KW"/>
</dbReference>
<name>A0A2G5EUH5_AQUCA</name>
<keyword evidence="9" id="KW-1185">Reference proteome</keyword>
<organism evidence="8 9">
    <name type="scientific">Aquilegia coerulea</name>
    <name type="common">Rocky mountain columbine</name>
    <dbReference type="NCBI Taxonomy" id="218851"/>
    <lineage>
        <taxon>Eukaryota</taxon>
        <taxon>Viridiplantae</taxon>
        <taxon>Streptophyta</taxon>
        <taxon>Embryophyta</taxon>
        <taxon>Tracheophyta</taxon>
        <taxon>Spermatophyta</taxon>
        <taxon>Magnoliopsida</taxon>
        <taxon>Ranunculales</taxon>
        <taxon>Ranunculaceae</taxon>
        <taxon>Thalictroideae</taxon>
        <taxon>Aquilegia</taxon>
    </lineage>
</organism>
<dbReference type="SMART" id="SM01019">
    <property type="entry name" value="B3"/>
    <property type="match status" value="1"/>
</dbReference>
<dbReference type="STRING" id="218851.A0A2G5EUH5"/>
<dbReference type="Proteomes" id="UP000230069">
    <property type="component" value="Unassembled WGS sequence"/>
</dbReference>
<feature type="compositionally biased region" description="Basic and acidic residues" evidence="6">
    <location>
        <begin position="96"/>
        <end position="108"/>
    </location>
</feature>
<accession>A0A2G5EUH5</accession>
<dbReference type="InParanoid" id="A0A2G5EUH5"/>
<evidence type="ECO:0000256" key="1">
    <source>
        <dbReference type="ARBA" id="ARBA00004123"/>
    </source>
</evidence>
<dbReference type="CDD" id="cd10017">
    <property type="entry name" value="B3_DNA"/>
    <property type="match status" value="1"/>
</dbReference>
<dbReference type="InterPro" id="IPR050655">
    <property type="entry name" value="Plant_B3_domain"/>
</dbReference>
<keyword evidence="5" id="KW-0539">Nucleus</keyword>
<feature type="region of interest" description="Disordered" evidence="6">
    <location>
        <begin position="96"/>
        <end position="123"/>
    </location>
</feature>
<dbReference type="Gene3D" id="2.40.330.10">
    <property type="entry name" value="DNA-binding pseudobarrel domain"/>
    <property type="match status" value="1"/>
</dbReference>
<dbReference type="PANTHER" id="PTHR31920:SF122">
    <property type="entry name" value="B3 DOMAIN-CONTAINING PROTEIN REM23"/>
    <property type="match status" value="1"/>
</dbReference>
<comment type="subcellular location">
    <subcellularLocation>
        <location evidence="1">Nucleus</location>
    </subcellularLocation>
</comment>
<keyword evidence="2" id="KW-0805">Transcription regulation</keyword>